<protein>
    <recommendedName>
        <fullName evidence="1">Mur ligase central domain-containing protein</fullName>
    </recommendedName>
</protein>
<evidence type="ECO:0000313" key="3">
    <source>
        <dbReference type="Proteomes" id="UP000094197"/>
    </source>
</evidence>
<evidence type="ECO:0000259" key="1">
    <source>
        <dbReference type="Pfam" id="PF08245"/>
    </source>
</evidence>
<gene>
    <name evidence="2" type="ORF">A0128_11375</name>
</gene>
<evidence type="ECO:0000313" key="2">
    <source>
        <dbReference type="EMBL" id="AOP34395.1"/>
    </source>
</evidence>
<dbReference type="GO" id="GO:0016881">
    <property type="term" value="F:acid-amino acid ligase activity"/>
    <property type="evidence" value="ECO:0007669"/>
    <property type="project" value="InterPro"/>
</dbReference>
<dbReference type="InterPro" id="IPR013221">
    <property type="entry name" value="Mur_ligase_cen"/>
</dbReference>
<reference evidence="2 3" key="1">
    <citation type="submission" date="2016-04" db="EMBL/GenBank/DDBJ databases">
        <title>Complete genome seqeunce of Leptospira alstonii serovar Room22.</title>
        <authorList>
            <person name="Nally J.E."/>
            <person name="Bayles D.O."/>
            <person name="Hurley D."/>
            <person name="Fanning S."/>
            <person name="McMahon B.J."/>
            <person name="Arent Z."/>
        </authorList>
    </citation>
    <scope>NUCLEOTIDE SEQUENCE [LARGE SCALE GENOMIC DNA]</scope>
    <source>
        <strain evidence="2 3">GWTS #1</strain>
    </source>
</reference>
<name>A0A1D7UXU7_9LEPT</name>
<dbReference type="GO" id="GO:0016020">
    <property type="term" value="C:membrane"/>
    <property type="evidence" value="ECO:0007669"/>
    <property type="project" value="InterPro"/>
</dbReference>
<proteinExistence type="predicted"/>
<dbReference type="PANTHER" id="PTHR43445">
    <property type="entry name" value="UDP-N-ACETYLMURAMATE--L-ALANINE LIGASE-RELATED"/>
    <property type="match status" value="1"/>
</dbReference>
<dbReference type="KEGG" id="laj:A0128_11375"/>
<dbReference type="GO" id="GO:0005524">
    <property type="term" value="F:ATP binding"/>
    <property type="evidence" value="ECO:0007669"/>
    <property type="project" value="InterPro"/>
</dbReference>
<sequence>MIFSISILFVSFLIFVLFLVLEKRKHTNSLMQIPIRIHVNGTRGKSSVTRLIHSILVEAGWNPFAKTTGSAPSLLFPDRSENRIFRNKVSIAEQMSFLDFAANRKPKAVVVECMAVQPQYQKDSETLLLQATHTVITNVRPDHGEFADSEEEIRNGFLHTIPQNGTLVYGQSLKDFDWERIAKQKNTNAVIGLPKTSKESIQKIASSLRYPEHLENIEIAVSLCESLHIDESVILKGISKTNPDPGALVIREFSLNDTKQTFVFAFAANDTTSWEKIFSSVKETHPSQRVNVIFSSKKERPVRTTEFASFFSEIPDLGEIYFFGPGYRLFAKAYKGKAKIIRKKVSESIQWNSNRFDSQIWIGAGNFEGEGRLWLQNQCSILERGREGEEWKS</sequence>
<dbReference type="Gene3D" id="3.40.1190.10">
    <property type="entry name" value="Mur-like, catalytic domain"/>
    <property type="match status" value="1"/>
</dbReference>
<dbReference type="EMBL" id="CP015217">
    <property type="protein sequence ID" value="AOP34395.1"/>
    <property type="molecule type" value="Genomic_DNA"/>
</dbReference>
<dbReference type="PANTHER" id="PTHR43445:SF1">
    <property type="entry name" value="PGA SYNTHASE CAPB"/>
    <property type="match status" value="1"/>
</dbReference>
<dbReference type="InterPro" id="IPR050061">
    <property type="entry name" value="MurCDEF_pg_biosynth"/>
</dbReference>
<dbReference type="NCBIfam" id="TIGR04012">
    <property type="entry name" value="poly_gGlu_PgsB"/>
    <property type="match status" value="1"/>
</dbReference>
<dbReference type="InterPro" id="IPR036565">
    <property type="entry name" value="Mur-like_cat_sf"/>
</dbReference>
<dbReference type="AlphaFoldDB" id="A0A1D7UXU7"/>
<dbReference type="InterPro" id="IPR008337">
    <property type="entry name" value="Capsule_biosynth_CapB"/>
</dbReference>
<organism evidence="2 3">
    <name type="scientific">Leptospira tipperaryensis</name>
    <dbReference type="NCBI Taxonomy" id="2564040"/>
    <lineage>
        <taxon>Bacteria</taxon>
        <taxon>Pseudomonadati</taxon>
        <taxon>Spirochaetota</taxon>
        <taxon>Spirochaetia</taxon>
        <taxon>Leptospirales</taxon>
        <taxon>Leptospiraceae</taxon>
        <taxon>Leptospira</taxon>
    </lineage>
</organism>
<feature type="domain" description="Mur ligase central" evidence="1">
    <location>
        <begin position="39"/>
        <end position="199"/>
    </location>
</feature>
<dbReference type="RefSeq" id="WP_069607623.1">
    <property type="nucleotide sequence ID" value="NZ_CP015217.1"/>
</dbReference>
<dbReference type="OrthoDB" id="2884at2"/>
<accession>A0A1D7UXU7</accession>
<dbReference type="SUPFAM" id="SSF53623">
    <property type="entry name" value="MurD-like peptide ligases, catalytic domain"/>
    <property type="match status" value="1"/>
</dbReference>
<dbReference type="Pfam" id="PF08245">
    <property type="entry name" value="Mur_ligase_M"/>
    <property type="match status" value="1"/>
</dbReference>
<dbReference type="PRINTS" id="PR01758">
    <property type="entry name" value="CAPSULEPROTB"/>
</dbReference>
<dbReference type="Proteomes" id="UP000094197">
    <property type="component" value="Chromosome 1"/>
</dbReference>
<dbReference type="GO" id="GO:0045227">
    <property type="term" value="P:capsule polysaccharide biosynthetic process"/>
    <property type="evidence" value="ECO:0007669"/>
    <property type="project" value="InterPro"/>
</dbReference>
<keyword evidence="3" id="KW-1185">Reference proteome</keyword>